<evidence type="ECO:0000313" key="1">
    <source>
        <dbReference type="EMBL" id="KHJ77636.1"/>
    </source>
</evidence>
<evidence type="ECO:0000313" key="2">
    <source>
        <dbReference type="Proteomes" id="UP000053660"/>
    </source>
</evidence>
<organism evidence="1 2">
    <name type="scientific">Oesophagostomum dentatum</name>
    <name type="common">Nodular worm</name>
    <dbReference type="NCBI Taxonomy" id="61180"/>
    <lineage>
        <taxon>Eukaryota</taxon>
        <taxon>Metazoa</taxon>
        <taxon>Ecdysozoa</taxon>
        <taxon>Nematoda</taxon>
        <taxon>Chromadorea</taxon>
        <taxon>Rhabditida</taxon>
        <taxon>Rhabditina</taxon>
        <taxon>Rhabditomorpha</taxon>
        <taxon>Strongyloidea</taxon>
        <taxon>Strongylidae</taxon>
        <taxon>Oesophagostomum</taxon>
    </lineage>
</organism>
<dbReference type="Proteomes" id="UP000053660">
    <property type="component" value="Unassembled WGS sequence"/>
</dbReference>
<dbReference type="OrthoDB" id="6132182at2759"/>
<keyword evidence="2" id="KW-1185">Reference proteome</keyword>
<gene>
    <name evidence="1" type="ORF">OESDEN_22744</name>
</gene>
<accession>A0A0B1S1A1</accession>
<proteinExistence type="predicted"/>
<sequence length="51" mass="5917">MKNVELYAVSLSRLSNRSYLHQLVKDESKMAMDDGIDYLHNHLRSVFSCNS</sequence>
<name>A0A0B1S1A1_OESDE</name>
<dbReference type="AlphaFoldDB" id="A0A0B1S1A1"/>
<reference evidence="1 2" key="1">
    <citation type="submission" date="2014-03" db="EMBL/GenBank/DDBJ databases">
        <title>Draft genome of the hookworm Oesophagostomum dentatum.</title>
        <authorList>
            <person name="Mitreva M."/>
        </authorList>
    </citation>
    <scope>NUCLEOTIDE SEQUENCE [LARGE SCALE GENOMIC DNA]</scope>
    <source>
        <strain evidence="1 2">OD-Hann</strain>
    </source>
</reference>
<dbReference type="EMBL" id="KN610567">
    <property type="protein sequence ID" value="KHJ77636.1"/>
    <property type="molecule type" value="Genomic_DNA"/>
</dbReference>
<protein>
    <submittedName>
        <fullName evidence="1">Uncharacterized protein</fullName>
    </submittedName>
</protein>